<feature type="region of interest" description="Disordered" evidence="1">
    <location>
        <begin position="19"/>
        <end position="61"/>
    </location>
</feature>
<comment type="caution">
    <text evidence="2">The sequence shown here is derived from an EMBL/GenBank/DDBJ whole genome shotgun (WGS) entry which is preliminary data.</text>
</comment>
<dbReference type="EMBL" id="RRZD01000001">
    <property type="protein sequence ID" value="MBE0398876.1"/>
    <property type="molecule type" value="Genomic_DNA"/>
</dbReference>
<dbReference type="Proteomes" id="UP001645039">
    <property type="component" value="Unassembled WGS sequence"/>
</dbReference>
<evidence type="ECO:0000313" key="3">
    <source>
        <dbReference type="Proteomes" id="UP001645039"/>
    </source>
</evidence>
<gene>
    <name evidence="2" type="ORF">EI168_01975</name>
</gene>
<protein>
    <recommendedName>
        <fullName evidence="4">DUF2946 domain-containing protein</fullName>
    </recommendedName>
</protein>
<evidence type="ECO:0000256" key="1">
    <source>
        <dbReference type="SAM" id="MobiDB-lite"/>
    </source>
</evidence>
<evidence type="ECO:0000313" key="2">
    <source>
        <dbReference type="EMBL" id="MBE0398876.1"/>
    </source>
</evidence>
<keyword evidence="3" id="KW-1185">Reference proteome</keyword>
<organism evidence="2 3">
    <name type="scientific">Halomonas casei</name>
    <dbReference type="NCBI Taxonomy" id="2742613"/>
    <lineage>
        <taxon>Bacteria</taxon>
        <taxon>Pseudomonadati</taxon>
        <taxon>Pseudomonadota</taxon>
        <taxon>Gammaproteobacteria</taxon>
        <taxon>Oceanospirillales</taxon>
        <taxon>Halomonadaceae</taxon>
        <taxon>Halomonas</taxon>
    </lineage>
</organism>
<proteinExistence type="predicted"/>
<reference evidence="2 3" key="1">
    <citation type="submission" date="2020-07" db="EMBL/GenBank/DDBJ databases">
        <title>Halophilic bacteria isolated from french cheeses.</title>
        <authorList>
            <person name="Kothe C.I."/>
            <person name="Farah-Kraiem B."/>
            <person name="Renault P."/>
            <person name="Dridi B."/>
        </authorList>
    </citation>
    <scope>NUCLEOTIDE SEQUENCE [LARGE SCALE GENOMIC DNA]</scope>
    <source>
        <strain evidence="2 3">FME1</strain>
    </source>
</reference>
<feature type="compositionally biased region" description="Basic residues" evidence="1">
    <location>
        <begin position="25"/>
        <end position="48"/>
    </location>
</feature>
<name>A0ABR9EXI7_9GAMM</name>
<accession>A0ABR9EXI7</accession>
<evidence type="ECO:0008006" key="4">
    <source>
        <dbReference type="Google" id="ProtNLM"/>
    </source>
</evidence>
<sequence>MAFVAMHLLLGGPLISQYQAGGQHHANHGTHHPPSHPSSHHGGGHHQHAAPQASTDHHHHAGQAETVEPIFNWFHQCGYCAVWQQFPTTQALLPAIGQQAFITHERLLSQPAQGTQSCDTYPHALTRAPPFSQPV</sequence>